<sequence length="139" mass="15512">MDTPSDGWEYLGRHPIRFEPPDIVICRPIGAVTADDVRAGMAYLDRTSKRIGRGVIYLADLSELTRYAPEMVLQNFKSFPVGAMRASAMFGANPYQRAVTDMILRATRLLGLEIGRIPIASFPDEAAARAWVEELRRKG</sequence>
<name>A0A9X3XAN2_9BACT</name>
<proteinExistence type="predicted"/>
<dbReference type="Gene3D" id="3.40.50.10600">
    <property type="entry name" value="SpoIIaa-like domains"/>
    <property type="match status" value="1"/>
</dbReference>
<accession>A0A9X3XAN2</accession>
<evidence type="ECO:0000313" key="2">
    <source>
        <dbReference type="Proteomes" id="UP001151081"/>
    </source>
</evidence>
<dbReference type="EMBL" id="JAGTJJ010000031">
    <property type="protein sequence ID" value="MDC3985765.1"/>
    <property type="molecule type" value="Genomic_DNA"/>
</dbReference>
<reference evidence="1 2" key="1">
    <citation type="submission" date="2021-04" db="EMBL/GenBank/DDBJ databases">
        <title>Genome analysis of Polyangium sp.</title>
        <authorList>
            <person name="Li Y."/>
            <person name="Wang J."/>
        </authorList>
    </citation>
    <scope>NUCLEOTIDE SEQUENCE [LARGE SCALE GENOMIC DNA]</scope>
    <source>
        <strain evidence="1 2">SDU14</strain>
    </source>
</reference>
<comment type="caution">
    <text evidence="1">The sequence shown here is derived from an EMBL/GenBank/DDBJ whole genome shotgun (WGS) entry which is preliminary data.</text>
</comment>
<organism evidence="1 2">
    <name type="scientific">Polyangium jinanense</name>
    <dbReference type="NCBI Taxonomy" id="2829994"/>
    <lineage>
        <taxon>Bacteria</taxon>
        <taxon>Pseudomonadati</taxon>
        <taxon>Myxococcota</taxon>
        <taxon>Polyangia</taxon>
        <taxon>Polyangiales</taxon>
        <taxon>Polyangiaceae</taxon>
        <taxon>Polyangium</taxon>
    </lineage>
</organism>
<dbReference type="AlphaFoldDB" id="A0A9X3XAN2"/>
<dbReference type="SUPFAM" id="SSF52091">
    <property type="entry name" value="SpoIIaa-like"/>
    <property type="match status" value="1"/>
</dbReference>
<dbReference type="Proteomes" id="UP001151081">
    <property type="component" value="Unassembled WGS sequence"/>
</dbReference>
<dbReference type="InterPro" id="IPR038396">
    <property type="entry name" value="SpoIIAA-like_sf"/>
</dbReference>
<dbReference type="RefSeq" id="WP_272459230.1">
    <property type="nucleotide sequence ID" value="NZ_JAGTJJ010000031.1"/>
</dbReference>
<evidence type="ECO:0000313" key="1">
    <source>
        <dbReference type="EMBL" id="MDC3985765.1"/>
    </source>
</evidence>
<dbReference type="InterPro" id="IPR036513">
    <property type="entry name" value="STAS_dom_sf"/>
</dbReference>
<protein>
    <submittedName>
        <fullName evidence="1">STAS/SEC14 domain-containing protein</fullName>
    </submittedName>
</protein>
<keyword evidence="2" id="KW-1185">Reference proteome</keyword>
<gene>
    <name evidence="1" type="ORF">KEG57_35120</name>
</gene>